<evidence type="ECO:0000313" key="3">
    <source>
        <dbReference type="Proteomes" id="UP000198406"/>
    </source>
</evidence>
<reference evidence="2 3" key="1">
    <citation type="journal article" date="2015" name="Plant Cell">
        <title>Oil accumulation by the oleaginous diatom Fistulifera solaris as revealed by the genome and transcriptome.</title>
        <authorList>
            <person name="Tanaka T."/>
            <person name="Maeda Y."/>
            <person name="Veluchamy A."/>
            <person name="Tanaka M."/>
            <person name="Abida H."/>
            <person name="Marechal E."/>
            <person name="Bowler C."/>
            <person name="Muto M."/>
            <person name="Sunaga Y."/>
            <person name="Tanaka M."/>
            <person name="Yoshino T."/>
            <person name="Taniguchi T."/>
            <person name="Fukuda Y."/>
            <person name="Nemoto M."/>
            <person name="Matsumoto M."/>
            <person name="Wong P.S."/>
            <person name="Aburatani S."/>
            <person name="Fujibuchi W."/>
        </authorList>
    </citation>
    <scope>NUCLEOTIDE SEQUENCE [LARGE SCALE GENOMIC DNA]</scope>
    <source>
        <strain evidence="2 3">JPCC DA0580</strain>
    </source>
</reference>
<name>A0A1Z5K7I4_FISSO</name>
<dbReference type="OrthoDB" id="195555at2759"/>
<evidence type="ECO:0000313" key="2">
    <source>
        <dbReference type="EMBL" id="GAX22253.1"/>
    </source>
</evidence>
<comment type="caution">
    <text evidence="2">The sequence shown here is derived from an EMBL/GenBank/DDBJ whole genome shotgun (WGS) entry which is preliminary data.</text>
</comment>
<evidence type="ECO:0000259" key="1">
    <source>
        <dbReference type="Pfam" id="PF20670"/>
    </source>
</evidence>
<gene>
    <name evidence="2" type="ORF">FisN_19Lh323</name>
</gene>
<dbReference type="Proteomes" id="UP000198406">
    <property type="component" value="Unassembled WGS sequence"/>
</dbReference>
<sequence>MKPINVATSFVALCYPVASLILTANLSRRVVLERAVTTSGIVWTTPFYNAAASAIDELTLNSRFESKILFQPPLMTSSSESNRVDNTYYPSWLAGTWNVTQTLVNVEAPLGPSYAGGPSGVESIGKQSLQESAKQLSIPVYLTLRFVRTPWGVAEDRLLNTAQRLNAFAGRVVVASVDYANVSVSNRASVLANGGTEETPLQTTVVRFKGPAAQKSFLMSHNPPPDDDLPDSWCGFEVQRSIFSLTNTNTAPPITTDTEYLWSLRLDRSSNTVMGKLRIAGYLNPTDRLYFDAKKRAVTLQDYTLNMRNVK</sequence>
<dbReference type="EMBL" id="BDSP01000179">
    <property type="protein sequence ID" value="GAX22253.1"/>
    <property type="molecule type" value="Genomic_DNA"/>
</dbReference>
<dbReference type="AlphaFoldDB" id="A0A1Z5K7I4"/>
<dbReference type="Pfam" id="PF20670">
    <property type="entry name" value="DUF6816"/>
    <property type="match status" value="1"/>
</dbReference>
<feature type="domain" description="DUF6816" evidence="1">
    <location>
        <begin position="87"/>
        <end position="194"/>
    </location>
</feature>
<dbReference type="InterPro" id="IPR049213">
    <property type="entry name" value="DUF6816"/>
</dbReference>
<keyword evidence="3" id="KW-1185">Reference proteome</keyword>
<protein>
    <recommendedName>
        <fullName evidence="1">DUF6816 domain-containing protein</fullName>
    </recommendedName>
</protein>
<accession>A0A1Z5K7I4</accession>
<dbReference type="InParanoid" id="A0A1Z5K7I4"/>
<proteinExistence type="predicted"/>
<organism evidence="2 3">
    <name type="scientific">Fistulifera solaris</name>
    <name type="common">Oleaginous diatom</name>
    <dbReference type="NCBI Taxonomy" id="1519565"/>
    <lineage>
        <taxon>Eukaryota</taxon>
        <taxon>Sar</taxon>
        <taxon>Stramenopiles</taxon>
        <taxon>Ochrophyta</taxon>
        <taxon>Bacillariophyta</taxon>
        <taxon>Bacillariophyceae</taxon>
        <taxon>Bacillariophycidae</taxon>
        <taxon>Naviculales</taxon>
        <taxon>Naviculaceae</taxon>
        <taxon>Fistulifera</taxon>
    </lineage>
</organism>